<comment type="caution">
    <text evidence="2">The sequence shown here is derived from an EMBL/GenBank/DDBJ whole genome shotgun (WGS) entry which is preliminary data.</text>
</comment>
<proteinExistence type="predicted"/>
<dbReference type="Proteomes" id="UP001472677">
    <property type="component" value="Unassembled WGS sequence"/>
</dbReference>
<protein>
    <submittedName>
        <fullName evidence="2">Uncharacterized protein</fullName>
    </submittedName>
</protein>
<feature type="region of interest" description="Disordered" evidence="1">
    <location>
        <begin position="1"/>
        <end position="41"/>
    </location>
</feature>
<evidence type="ECO:0000313" key="2">
    <source>
        <dbReference type="EMBL" id="KAK8502228.1"/>
    </source>
</evidence>
<evidence type="ECO:0000313" key="3">
    <source>
        <dbReference type="Proteomes" id="UP001472677"/>
    </source>
</evidence>
<reference evidence="2 3" key="1">
    <citation type="journal article" date="2024" name="G3 (Bethesda)">
        <title>Genome assembly of Hibiscus sabdariffa L. provides insights into metabolisms of medicinal natural products.</title>
        <authorList>
            <person name="Kim T."/>
        </authorList>
    </citation>
    <scope>NUCLEOTIDE SEQUENCE [LARGE SCALE GENOMIC DNA]</scope>
    <source>
        <strain evidence="2">TK-2024</strain>
        <tissue evidence="2">Old leaves</tissue>
    </source>
</reference>
<name>A0ABR2B5R1_9ROSI</name>
<accession>A0ABR2B5R1</accession>
<feature type="compositionally biased region" description="Basic and acidic residues" evidence="1">
    <location>
        <begin position="10"/>
        <end position="20"/>
    </location>
</feature>
<gene>
    <name evidence="2" type="ORF">V6N12_042724</name>
</gene>
<evidence type="ECO:0000256" key="1">
    <source>
        <dbReference type="SAM" id="MobiDB-lite"/>
    </source>
</evidence>
<dbReference type="EMBL" id="JBBPBM010000175">
    <property type="protein sequence ID" value="KAK8502228.1"/>
    <property type="molecule type" value="Genomic_DNA"/>
</dbReference>
<organism evidence="2 3">
    <name type="scientific">Hibiscus sabdariffa</name>
    <name type="common">roselle</name>
    <dbReference type="NCBI Taxonomy" id="183260"/>
    <lineage>
        <taxon>Eukaryota</taxon>
        <taxon>Viridiplantae</taxon>
        <taxon>Streptophyta</taxon>
        <taxon>Embryophyta</taxon>
        <taxon>Tracheophyta</taxon>
        <taxon>Spermatophyta</taxon>
        <taxon>Magnoliopsida</taxon>
        <taxon>eudicotyledons</taxon>
        <taxon>Gunneridae</taxon>
        <taxon>Pentapetalae</taxon>
        <taxon>rosids</taxon>
        <taxon>malvids</taxon>
        <taxon>Malvales</taxon>
        <taxon>Malvaceae</taxon>
        <taxon>Malvoideae</taxon>
        <taxon>Hibiscus</taxon>
    </lineage>
</organism>
<keyword evidence="3" id="KW-1185">Reference proteome</keyword>
<sequence length="108" mass="11193">MTGCLAAEVGADRGSNERRVAPSHRGSLGSQNNAGKRGLASMGGLSWTAQVTGVDLGGRGDLRRRKIHHKPTLGRGITTMATTTESASCVRRTVLGESQPATTGMTTT</sequence>